<dbReference type="GO" id="GO:0016020">
    <property type="term" value="C:membrane"/>
    <property type="evidence" value="ECO:0007669"/>
    <property type="project" value="UniProtKB-SubCell"/>
</dbReference>
<gene>
    <name evidence="6" type="ORF">DC041_0005982</name>
</gene>
<reference evidence="6 7" key="1">
    <citation type="journal article" date="2019" name="PLoS Pathog.">
        <title>Genome sequence of the bovine parasite Schistosoma bovis Tanzania.</title>
        <authorList>
            <person name="Oey H."/>
            <person name="Zakrzewski M."/>
            <person name="Gobert G."/>
            <person name="Gravermann K."/>
            <person name="Stoye J."/>
            <person name="Jones M."/>
            <person name="Mcmanus D."/>
            <person name="Krause L."/>
        </authorList>
    </citation>
    <scope>NUCLEOTIDE SEQUENCE [LARGE SCALE GENOMIC DNA]</scope>
    <source>
        <strain evidence="6 7">TAN1997</strain>
    </source>
</reference>
<evidence type="ECO:0000256" key="2">
    <source>
        <dbReference type="ARBA" id="ARBA00006351"/>
    </source>
</evidence>
<dbReference type="InterPro" id="IPR029044">
    <property type="entry name" value="Nucleotide-diphossugar_trans"/>
</dbReference>
<dbReference type="SUPFAM" id="SSF53448">
    <property type="entry name" value="Nucleotide-diphospho-sugar transferases"/>
    <property type="match status" value="1"/>
</dbReference>
<comment type="similarity">
    <text evidence="2">Belongs to the glycosyltransferase 8 family.</text>
</comment>
<dbReference type="AlphaFoldDB" id="A0A430QAK1"/>
<proteinExistence type="inferred from homology"/>
<evidence type="ECO:0000313" key="7">
    <source>
        <dbReference type="Proteomes" id="UP000290809"/>
    </source>
</evidence>
<dbReference type="Proteomes" id="UP000290809">
    <property type="component" value="Unassembled WGS sequence"/>
</dbReference>
<comment type="subcellular location">
    <subcellularLocation>
        <location evidence="1">Membrane</location>
        <topology evidence="1">Single-pass type II membrane protein</topology>
    </subcellularLocation>
</comment>
<dbReference type="STRING" id="6184.A0A430QAK1"/>
<keyword evidence="3" id="KW-0328">Glycosyltransferase</keyword>
<evidence type="ECO:0000256" key="3">
    <source>
        <dbReference type="ARBA" id="ARBA00022676"/>
    </source>
</evidence>
<keyword evidence="4" id="KW-0808">Transferase</keyword>
<comment type="caution">
    <text evidence="6">The sequence shown here is derived from an EMBL/GenBank/DDBJ whole genome shotgun (WGS) entry which is preliminary data.</text>
</comment>
<sequence length="194" mass="22620">MLLYSSPTCLYNRLIHYQDNDQYGPHYRGYQVFLSYFSTTFGYKCSHRFPNIVLSTSCFLFQGYGYNSGVVLMDLAKLRSAAWNHLWMSAIKFVMKATRYLSAGEQGVINLIMFRNNETFYKIPCEWNIQLSSGVDVHRCPVSWLAEKSLLNNRDLMHGKQPKIVYLNHQVKPEYLDLENILNVDTNVTLTNYN</sequence>
<keyword evidence="7" id="KW-1185">Reference proteome</keyword>
<accession>A0A430QAK1</accession>
<evidence type="ECO:0000256" key="1">
    <source>
        <dbReference type="ARBA" id="ARBA00004606"/>
    </source>
</evidence>
<feature type="non-terminal residue" evidence="6">
    <location>
        <position position="194"/>
    </location>
</feature>
<evidence type="ECO:0000256" key="4">
    <source>
        <dbReference type="ARBA" id="ARBA00022679"/>
    </source>
</evidence>
<dbReference type="GO" id="GO:0035252">
    <property type="term" value="F:UDP-xylosyltransferase activity"/>
    <property type="evidence" value="ECO:0007669"/>
    <property type="project" value="TreeGrafter"/>
</dbReference>
<dbReference type="PANTHER" id="PTHR46012">
    <property type="entry name" value="IP22168P"/>
    <property type="match status" value="1"/>
</dbReference>
<dbReference type="GO" id="GO:0016266">
    <property type="term" value="P:protein O-linked glycosylation via N-acetyl-galactosamine"/>
    <property type="evidence" value="ECO:0007669"/>
    <property type="project" value="TreeGrafter"/>
</dbReference>
<keyword evidence="5" id="KW-0735">Signal-anchor</keyword>
<evidence type="ECO:0000313" key="6">
    <source>
        <dbReference type="EMBL" id="RTG84732.1"/>
    </source>
</evidence>
<dbReference type="PANTHER" id="PTHR46012:SF2">
    <property type="entry name" value="IP22168P"/>
    <property type="match status" value="1"/>
</dbReference>
<dbReference type="InterPro" id="IPR051993">
    <property type="entry name" value="Glycosyltransferase_8"/>
</dbReference>
<name>A0A430QAK1_SCHBO</name>
<dbReference type="EMBL" id="QMKO01002112">
    <property type="protein sequence ID" value="RTG84732.1"/>
    <property type="molecule type" value="Genomic_DNA"/>
</dbReference>
<evidence type="ECO:0000256" key="5">
    <source>
        <dbReference type="ARBA" id="ARBA00022968"/>
    </source>
</evidence>
<protein>
    <submittedName>
        <fullName evidence="6">Uncharacterized protein</fullName>
    </submittedName>
</protein>
<dbReference type="Gene3D" id="3.90.550.10">
    <property type="entry name" value="Spore Coat Polysaccharide Biosynthesis Protein SpsA, Chain A"/>
    <property type="match status" value="1"/>
</dbReference>
<organism evidence="6 7">
    <name type="scientific">Schistosoma bovis</name>
    <name type="common">Blood fluke</name>
    <dbReference type="NCBI Taxonomy" id="6184"/>
    <lineage>
        <taxon>Eukaryota</taxon>
        <taxon>Metazoa</taxon>
        <taxon>Spiralia</taxon>
        <taxon>Lophotrochozoa</taxon>
        <taxon>Platyhelminthes</taxon>
        <taxon>Trematoda</taxon>
        <taxon>Digenea</taxon>
        <taxon>Strigeidida</taxon>
        <taxon>Schistosomatoidea</taxon>
        <taxon>Schistosomatidae</taxon>
        <taxon>Schistosoma</taxon>
    </lineage>
</organism>
<keyword evidence="5" id="KW-0812">Transmembrane</keyword>